<dbReference type="Pfam" id="PF14368">
    <property type="entry name" value="LTP_2"/>
    <property type="match status" value="1"/>
</dbReference>
<accession>A0ABU6V967</accession>
<dbReference type="InterPro" id="IPR016140">
    <property type="entry name" value="Bifunc_inhib/LTP/seed_store"/>
</dbReference>
<keyword evidence="4" id="KW-0336">GPI-anchor</keyword>
<feature type="compositionally biased region" description="Low complexity" evidence="9">
    <location>
        <begin position="136"/>
        <end position="147"/>
    </location>
</feature>
<evidence type="ECO:0000256" key="1">
    <source>
        <dbReference type="ARBA" id="ARBA00004609"/>
    </source>
</evidence>
<evidence type="ECO:0000256" key="9">
    <source>
        <dbReference type="SAM" id="MobiDB-lite"/>
    </source>
</evidence>
<comment type="caution">
    <text evidence="13">The sequence shown here is derived from an EMBL/GenBank/DDBJ whole genome shotgun (WGS) entry which is preliminary data.</text>
</comment>
<evidence type="ECO:0000256" key="6">
    <source>
        <dbReference type="ARBA" id="ARBA00023157"/>
    </source>
</evidence>
<keyword evidence="14" id="KW-1185">Reference proteome</keyword>
<keyword evidence="10" id="KW-0812">Transmembrane</keyword>
<keyword evidence="3" id="KW-1003">Cell membrane</keyword>
<evidence type="ECO:0000256" key="5">
    <source>
        <dbReference type="ARBA" id="ARBA00022729"/>
    </source>
</evidence>
<evidence type="ECO:0000259" key="12">
    <source>
        <dbReference type="Pfam" id="PF14368"/>
    </source>
</evidence>
<feature type="signal peptide" evidence="11">
    <location>
        <begin position="1"/>
        <end position="19"/>
    </location>
</feature>
<keyword evidence="7" id="KW-0325">Glycoprotein</keyword>
<dbReference type="InterPro" id="IPR036312">
    <property type="entry name" value="Bifun_inhib/LTP/seed_sf"/>
</dbReference>
<dbReference type="InterPro" id="IPR043325">
    <property type="entry name" value="LTSS"/>
</dbReference>
<evidence type="ECO:0000256" key="11">
    <source>
        <dbReference type="SAM" id="SignalP"/>
    </source>
</evidence>
<gene>
    <name evidence="13" type="ORF">PIB30_019912</name>
</gene>
<dbReference type="EMBL" id="JASCZI010151097">
    <property type="protein sequence ID" value="MED6169270.1"/>
    <property type="molecule type" value="Genomic_DNA"/>
</dbReference>
<feature type="region of interest" description="Disordered" evidence="9">
    <location>
        <begin position="129"/>
        <end position="163"/>
    </location>
</feature>
<dbReference type="PANTHER" id="PTHR33044">
    <property type="entry name" value="BIFUNCTIONAL INHIBITOR/LIPID-TRANSFER PROTEIN/SEED STORAGE 2S ALBUMIN SUPERFAMILY PROTEIN-RELATED"/>
    <property type="match status" value="1"/>
</dbReference>
<evidence type="ECO:0000313" key="14">
    <source>
        <dbReference type="Proteomes" id="UP001341840"/>
    </source>
</evidence>
<reference evidence="13 14" key="1">
    <citation type="journal article" date="2023" name="Plants (Basel)">
        <title>Bridging the Gap: Combining Genomics and Transcriptomics Approaches to Understand Stylosanthes scabra, an Orphan Legume from the Brazilian Caatinga.</title>
        <authorList>
            <person name="Ferreira-Neto J.R.C."/>
            <person name="da Silva M.D."/>
            <person name="Binneck E."/>
            <person name="de Melo N.F."/>
            <person name="da Silva R.H."/>
            <person name="de Melo A.L.T.M."/>
            <person name="Pandolfi V."/>
            <person name="Bustamante F.O."/>
            <person name="Brasileiro-Vidal A.C."/>
            <person name="Benko-Iseppon A.M."/>
        </authorList>
    </citation>
    <scope>NUCLEOTIDE SEQUENCE [LARGE SCALE GENOMIC DNA]</scope>
    <source>
        <tissue evidence="13">Leaves</tissue>
    </source>
</reference>
<dbReference type="SUPFAM" id="SSF47699">
    <property type="entry name" value="Bifunctional inhibitor/lipid-transfer protein/seed storage 2S albumin"/>
    <property type="match status" value="1"/>
</dbReference>
<feature type="transmembrane region" description="Helical" evidence="10">
    <location>
        <begin position="177"/>
        <end position="196"/>
    </location>
</feature>
<protein>
    <recommendedName>
        <fullName evidence="12">Bifunctional inhibitor/plant lipid transfer protein/seed storage helical domain-containing protein</fullName>
    </recommendedName>
</protein>
<comment type="subcellular location">
    <subcellularLocation>
        <location evidence="1">Cell membrane</location>
        <topology evidence="1">Lipid-anchor</topology>
        <topology evidence="1">GPI-anchor</topology>
    </subcellularLocation>
</comment>
<evidence type="ECO:0000256" key="4">
    <source>
        <dbReference type="ARBA" id="ARBA00022622"/>
    </source>
</evidence>
<keyword evidence="8" id="KW-0449">Lipoprotein</keyword>
<dbReference type="Gene3D" id="1.10.110.10">
    <property type="entry name" value="Plant lipid-transfer and hydrophobic proteins"/>
    <property type="match status" value="1"/>
</dbReference>
<evidence type="ECO:0000256" key="10">
    <source>
        <dbReference type="SAM" id="Phobius"/>
    </source>
</evidence>
<evidence type="ECO:0000256" key="7">
    <source>
        <dbReference type="ARBA" id="ARBA00023180"/>
    </source>
</evidence>
<keyword evidence="5 11" id="KW-0732">Signal</keyword>
<keyword evidence="10" id="KW-1133">Transmembrane helix</keyword>
<sequence length="198" mass="21168">MKKWLLLLLAALIVRSGEGASSTSEEELTQKCEQLVQKVIPCLNYATGQASIPSKECCEAGAEIKENDPDCFCFLIQQTHDGNAQSKSLGIQEDKLLQLPSVCHVKNANISDCPKLLGLSPSSPDAAIFTNSSKATPTVPSSSQTPPSLSPKPKPKPQSQNDSSYGVLLRPLKTMELIVVALAIVLIAIPTGFVMVHI</sequence>
<evidence type="ECO:0000256" key="8">
    <source>
        <dbReference type="ARBA" id="ARBA00023288"/>
    </source>
</evidence>
<name>A0ABU6V967_9FABA</name>
<organism evidence="13 14">
    <name type="scientific">Stylosanthes scabra</name>
    <dbReference type="NCBI Taxonomy" id="79078"/>
    <lineage>
        <taxon>Eukaryota</taxon>
        <taxon>Viridiplantae</taxon>
        <taxon>Streptophyta</taxon>
        <taxon>Embryophyta</taxon>
        <taxon>Tracheophyta</taxon>
        <taxon>Spermatophyta</taxon>
        <taxon>Magnoliopsida</taxon>
        <taxon>eudicotyledons</taxon>
        <taxon>Gunneridae</taxon>
        <taxon>Pentapetalae</taxon>
        <taxon>rosids</taxon>
        <taxon>fabids</taxon>
        <taxon>Fabales</taxon>
        <taxon>Fabaceae</taxon>
        <taxon>Papilionoideae</taxon>
        <taxon>50 kb inversion clade</taxon>
        <taxon>dalbergioids sensu lato</taxon>
        <taxon>Dalbergieae</taxon>
        <taxon>Pterocarpus clade</taxon>
        <taxon>Stylosanthes</taxon>
    </lineage>
</organism>
<dbReference type="CDD" id="cd00010">
    <property type="entry name" value="AAI_LTSS"/>
    <property type="match status" value="1"/>
</dbReference>
<keyword evidence="10" id="KW-0472">Membrane</keyword>
<comment type="similarity">
    <text evidence="2">Belongs to the plant LTP family.</text>
</comment>
<feature type="chain" id="PRO_5046551922" description="Bifunctional inhibitor/plant lipid transfer protein/seed storage helical domain-containing protein" evidence="11">
    <location>
        <begin position="20"/>
        <end position="198"/>
    </location>
</feature>
<dbReference type="Proteomes" id="UP001341840">
    <property type="component" value="Unassembled WGS sequence"/>
</dbReference>
<evidence type="ECO:0000256" key="3">
    <source>
        <dbReference type="ARBA" id="ARBA00022475"/>
    </source>
</evidence>
<evidence type="ECO:0000256" key="2">
    <source>
        <dbReference type="ARBA" id="ARBA00009748"/>
    </source>
</evidence>
<evidence type="ECO:0000313" key="13">
    <source>
        <dbReference type="EMBL" id="MED6169270.1"/>
    </source>
</evidence>
<proteinExistence type="inferred from homology"/>
<feature type="domain" description="Bifunctional inhibitor/plant lipid transfer protein/seed storage helical" evidence="12">
    <location>
        <begin position="20"/>
        <end position="113"/>
    </location>
</feature>
<keyword evidence="6" id="KW-1015">Disulfide bond</keyword>